<reference evidence="1 2" key="1">
    <citation type="journal article" date="2014" name="Nature">
        <title>An environmental bacterial taxon with a large and distinct metabolic repertoire.</title>
        <authorList>
            <person name="Wilson M.C."/>
            <person name="Mori T."/>
            <person name="Ruckert C."/>
            <person name="Uria A.R."/>
            <person name="Helf M.J."/>
            <person name="Takada K."/>
            <person name="Gernert C."/>
            <person name="Steffens U.A."/>
            <person name="Heycke N."/>
            <person name="Schmitt S."/>
            <person name="Rinke C."/>
            <person name="Helfrich E.J."/>
            <person name="Brachmann A.O."/>
            <person name="Gurgui C."/>
            <person name="Wakimoto T."/>
            <person name="Kracht M."/>
            <person name="Crusemann M."/>
            <person name="Hentschel U."/>
            <person name="Abe I."/>
            <person name="Matsunaga S."/>
            <person name="Kalinowski J."/>
            <person name="Takeyama H."/>
            <person name="Piel J."/>
        </authorList>
    </citation>
    <scope>NUCLEOTIDE SEQUENCE [LARGE SCALE GENOMIC DNA]</scope>
    <source>
        <strain evidence="2">TSY1</strain>
    </source>
</reference>
<organism evidence="1 2">
    <name type="scientific">Entotheonella factor</name>
    <dbReference type="NCBI Taxonomy" id="1429438"/>
    <lineage>
        <taxon>Bacteria</taxon>
        <taxon>Pseudomonadati</taxon>
        <taxon>Nitrospinota/Tectimicrobiota group</taxon>
        <taxon>Candidatus Tectimicrobiota</taxon>
        <taxon>Candidatus Entotheonellia</taxon>
        <taxon>Candidatus Entotheonellales</taxon>
        <taxon>Candidatus Entotheonellaceae</taxon>
        <taxon>Candidatus Entotheonella</taxon>
    </lineage>
</organism>
<dbReference type="Proteomes" id="UP000019141">
    <property type="component" value="Unassembled WGS sequence"/>
</dbReference>
<dbReference type="EMBL" id="AZHW01000444">
    <property type="protein sequence ID" value="ETW99451.1"/>
    <property type="molecule type" value="Genomic_DNA"/>
</dbReference>
<evidence type="ECO:0000313" key="2">
    <source>
        <dbReference type="Proteomes" id="UP000019141"/>
    </source>
</evidence>
<dbReference type="PANTHER" id="PTHR39550:SF1">
    <property type="entry name" value="SLL0658 PROTEIN"/>
    <property type="match status" value="1"/>
</dbReference>
<dbReference type="InterPro" id="IPR021799">
    <property type="entry name" value="PIN-like_prokaryotic"/>
</dbReference>
<evidence type="ECO:0008006" key="3">
    <source>
        <dbReference type="Google" id="ProtNLM"/>
    </source>
</evidence>
<gene>
    <name evidence="1" type="ORF">ETSY1_14955</name>
</gene>
<proteinExistence type="predicted"/>
<dbReference type="AlphaFoldDB" id="W4LPV6"/>
<accession>W4LPV6</accession>
<dbReference type="Pfam" id="PF11848">
    <property type="entry name" value="DUF3368"/>
    <property type="match status" value="1"/>
</dbReference>
<comment type="caution">
    <text evidence="1">The sequence shown here is derived from an EMBL/GenBank/DDBJ whole genome shotgun (WGS) entry which is preliminary data.</text>
</comment>
<dbReference type="HOGENOM" id="CLU_115769_0_2_7"/>
<sequence>MNVIISNTTPIHYLILIKHVDVLRQLYGRVLIPPAVVEELQALGTPPKVKAWMASPPDWLEVRAVSVSLDASLAFLDVGEREAISLAKELEADALIIDEMDGRQAARAQGLRVIGTLRVLYDAAEAGFCNLEQAYERLQQTTFRAHPDLYKAFLEAFNQQR</sequence>
<dbReference type="PANTHER" id="PTHR39550">
    <property type="entry name" value="SLL0658 PROTEIN"/>
    <property type="match status" value="1"/>
</dbReference>
<name>W4LPV6_ENTF1</name>
<protein>
    <recommendedName>
        <fullName evidence="3">DUF3368 domain-containing protein</fullName>
    </recommendedName>
</protein>
<keyword evidence="2" id="KW-1185">Reference proteome</keyword>
<evidence type="ECO:0000313" key="1">
    <source>
        <dbReference type="EMBL" id="ETW99451.1"/>
    </source>
</evidence>